<dbReference type="SMART" id="SM00757">
    <property type="entry name" value="CRA"/>
    <property type="match status" value="1"/>
</dbReference>
<dbReference type="PROSITE" id="PS50188">
    <property type="entry name" value="B302_SPRY"/>
    <property type="match status" value="1"/>
</dbReference>
<evidence type="ECO:0000259" key="3">
    <source>
        <dbReference type="PROSITE" id="PS50897"/>
    </source>
</evidence>
<dbReference type="OrthoDB" id="25503at2759"/>
<dbReference type="InterPro" id="IPR003877">
    <property type="entry name" value="SPRY_dom"/>
</dbReference>
<reference evidence="4 5" key="2">
    <citation type="submission" date="2016-05" db="EMBL/GenBank/DDBJ databases">
        <title>Lineage-specific infection strategies underlie the spectrum of fungal disease in amphibians.</title>
        <authorList>
            <person name="Cuomo C.A."/>
            <person name="Farrer R.A."/>
            <person name="James T."/>
            <person name="Longcore J."/>
            <person name="Birren B."/>
        </authorList>
    </citation>
    <scope>NUCLEOTIDE SEQUENCE [LARGE SCALE GENOMIC DNA]</scope>
    <source>
        <strain evidence="4 5">JEL423</strain>
    </source>
</reference>
<evidence type="ECO:0000313" key="5">
    <source>
        <dbReference type="Proteomes" id="UP000077115"/>
    </source>
</evidence>
<reference evidence="4 5" key="1">
    <citation type="submission" date="2006-10" db="EMBL/GenBank/DDBJ databases">
        <title>The Genome Sequence of Batrachochytrium dendrobatidis JEL423.</title>
        <authorList>
            <consortium name="The Broad Institute Genome Sequencing Platform"/>
            <person name="Birren B."/>
            <person name="Lander E."/>
            <person name="Galagan J."/>
            <person name="Cuomo C."/>
            <person name="Devon K."/>
            <person name="Jaffe D."/>
            <person name="Butler J."/>
            <person name="Alvarez P."/>
            <person name="Gnerre S."/>
            <person name="Grabherr M."/>
            <person name="Kleber M."/>
            <person name="Mauceli E."/>
            <person name="Brockman W."/>
            <person name="Young S."/>
            <person name="LaButti K."/>
            <person name="Sykes S."/>
            <person name="DeCaprio D."/>
            <person name="Crawford M."/>
            <person name="Koehrsen M."/>
            <person name="Engels R."/>
            <person name="Montgomery P."/>
            <person name="Pearson M."/>
            <person name="Howarth C."/>
            <person name="Larson L."/>
            <person name="White J."/>
            <person name="O'Leary S."/>
            <person name="Kodira C."/>
            <person name="Zeng Q."/>
            <person name="Yandava C."/>
            <person name="Alvarado L."/>
            <person name="Longcore J."/>
            <person name="James T."/>
        </authorList>
    </citation>
    <scope>NUCLEOTIDE SEQUENCE [LARGE SCALE GENOMIC DNA]</scope>
    <source>
        <strain evidence="4 5">JEL423</strain>
    </source>
</reference>
<dbReference type="SMART" id="SM00449">
    <property type="entry name" value="SPRY"/>
    <property type="match status" value="1"/>
</dbReference>
<dbReference type="InterPro" id="IPR024964">
    <property type="entry name" value="CTLH/CRA"/>
</dbReference>
<dbReference type="InterPro" id="IPR006595">
    <property type="entry name" value="CTLH_C"/>
</dbReference>
<dbReference type="InterPro" id="IPR013144">
    <property type="entry name" value="CRA_dom"/>
</dbReference>
<dbReference type="Proteomes" id="UP000077115">
    <property type="component" value="Unassembled WGS sequence"/>
</dbReference>
<evidence type="ECO:0000259" key="2">
    <source>
        <dbReference type="PROSITE" id="PS50188"/>
    </source>
</evidence>
<dbReference type="InterPro" id="IPR050618">
    <property type="entry name" value="Ubq-SigPath_Reg"/>
</dbReference>
<dbReference type="PANTHER" id="PTHR12864">
    <property type="entry name" value="RAN BINDING PROTEIN 9-RELATED"/>
    <property type="match status" value="1"/>
</dbReference>
<dbReference type="CDD" id="cd12909">
    <property type="entry name" value="SPRY_RanBP9_10"/>
    <property type="match status" value="1"/>
</dbReference>
<dbReference type="InterPro" id="IPR035782">
    <property type="entry name" value="SPRY_RanBP9/10"/>
</dbReference>
<feature type="region of interest" description="Disordered" evidence="1">
    <location>
        <begin position="51"/>
        <end position="94"/>
    </location>
</feature>
<dbReference type="InterPro" id="IPR013320">
    <property type="entry name" value="ConA-like_dom_sf"/>
</dbReference>
<protein>
    <recommendedName>
        <fullName evidence="6">B30.2/SPRY domain-containing protein</fullName>
    </recommendedName>
</protein>
<dbReference type="STRING" id="403673.A0A177WBJ4"/>
<dbReference type="Gene3D" id="2.60.120.920">
    <property type="match status" value="1"/>
</dbReference>
<proteinExistence type="predicted"/>
<dbReference type="InterPro" id="IPR043136">
    <property type="entry name" value="B30.2/SPRY_sf"/>
</dbReference>
<dbReference type="VEuPathDB" id="FungiDB:BDEG_21425"/>
<dbReference type="AlphaFoldDB" id="A0A177WBJ4"/>
<feature type="domain" description="CTLH" evidence="3">
    <location>
        <begin position="401"/>
        <end position="448"/>
    </location>
</feature>
<feature type="compositionally biased region" description="Polar residues" evidence="1">
    <location>
        <begin position="71"/>
        <end position="94"/>
    </location>
</feature>
<dbReference type="SUPFAM" id="SSF49899">
    <property type="entry name" value="Concanavalin A-like lectins/glucanases"/>
    <property type="match status" value="1"/>
</dbReference>
<evidence type="ECO:0008006" key="6">
    <source>
        <dbReference type="Google" id="ProtNLM"/>
    </source>
</evidence>
<evidence type="ECO:0000313" key="4">
    <source>
        <dbReference type="EMBL" id="OAJ37403.1"/>
    </source>
</evidence>
<dbReference type="PROSITE" id="PS50897">
    <property type="entry name" value="CTLH"/>
    <property type="match status" value="1"/>
</dbReference>
<dbReference type="EMBL" id="DS022300">
    <property type="protein sequence ID" value="OAJ37403.1"/>
    <property type="molecule type" value="Genomic_DNA"/>
</dbReference>
<gene>
    <name evidence="4" type="ORF">BDEG_21425</name>
</gene>
<dbReference type="Pfam" id="PF00622">
    <property type="entry name" value="SPRY"/>
    <property type="match status" value="1"/>
</dbReference>
<sequence>MAPVRVTSKSRLPEYLLDSPLSKLLVSSSPTTTQLPLFAQLTSSHLQSDLANHSANTTHTADHPNPAASRNDVSTMSASDRTPSSSHQQHVYSQIQPLSDNPAKKLPSFGLQSYALPSSWNPKDKGSILDLSNNNVRVSYQGSGKSDADAASVRANTFIPPQTGIYYFEIAVTSKGRDGYIGIGFSTSTFELSRLPGWDDLSWGYHGDDGNIFSGAGSGKSYGPTYTTGDIVGCCINFMNMTALFTKNGIMLGVAFQNILRDKKPGLKLYPSIGLRTPGEVIEANFGQRPFKFDIVQYCREERIKFKSTLNGISLSSLTCAGTASTDANMHNVLGRPLCESKIIDNVVLSYLIHHGYSQAATSFYTSAFGNCDLDNQPQMNLEALSSESGSLANQFPGKKSMHIRKDIQLLIIQGKIESAIAKITQHYSDMLKENEIVRFQLDCLKFINISAGFDFDSNQGQDCKDVDAMDVDEGQTDKVNPTDGLADALPDQWMILIEFGQKMNQVYGSNASESIQNALQELFSLICYPDPHKSPVSYMLDISARQTVASNVNDAMLSMESLPVIPILDTLVRQIKLTHSLLVKEDVGAASFCDPERDYMS</sequence>
<accession>A0A177WBJ4</accession>
<feature type="domain" description="B30.2/SPRY" evidence="2">
    <location>
        <begin position="98"/>
        <end position="291"/>
    </location>
</feature>
<organism evidence="4 5">
    <name type="scientific">Batrachochytrium dendrobatidis (strain JEL423)</name>
    <dbReference type="NCBI Taxonomy" id="403673"/>
    <lineage>
        <taxon>Eukaryota</taxon>
        <taxon>Fungi</taxon>
        <taxon>Fungi incertae sedis</taxon>
        <taxon>Chytridiomycota</taxon>
        <taxon>Chytridiomycota incertae sedis</taxon>
        <taxon>Chytridiomycetes</taxon>
        <taxon>Rhizophydiales</taxon>
        <taxon>Rhizophydiales incertae sedis</taxon>
        <taxon>Batrachochytrium</taxon>
    </lineage>
</organism>
<name>A0A177WBJ4_BATDL</name>
<dbReference type="InterPro" id="IPR001870">
    <property type="entry name" value="B30.2/SPRY"/>
</dbReference>
<dbReference type="Pfam" id="PF10607">
    <property type="entry name" value="CTLH"/>
    <property type="match status" value="1"/>
</dbReference>
<evidence type="ECO:0000256" key="1">
    <source>
        <dbReference type="SAM" id="MobiDB-lite"/>
    </source>
</evidence>